<evidence type="ECO:0000259" key="4">
    <source>
        <dbReference type="SMART" id="SM00244"/>
    </source>
</evidence>
<name>A0A2S6NIW4_RHOGL</name>
<dbReference type="InterPro" id="IPR043202">
    <property type="entry name" value="Band-7_stomatin-like"/>
</dbReference>
<evidence type="ECO:0000256" key="2">
    <source>
        <dbReference type="ARBA" id="ARBA00008164"/>
    </source>
</evidence>
<proteinExistence type="inferred from homology"/>
<keyword evidence="5" id="KW-0645">Protease</keyword>
<evidence type="ECO:0000313" key="6">
    <source>
        <dbReference type="Proteomes" id="UP000239724"/>
    </source>
</evidence>
<dbReference type="PANTHER" id="PTHR10264">
    <property type="entry name" value="BAND 7 PROTEIN-RELATED"/>
    <property type="match status" value="1"/>
</dbReference>
<dbReference type="SMART" id="SM00244">
    <property type="entry name" value="PHB"/>
    <property type="match status" value="1"/>
</dbReference>
<dbReference type="PRINTS" id="PR00721">
    <property type="entry name" value="STOMATIN"/>
</dbReference>
<evidence type="ECO:0000256" key="3">
    <source>
        <dbReference type="SAM" id="Phobius"/>
    </source>
</evidence>
<dbReference type="InterPro" id="IPR036013">
    <property type="entry name" value="Band_7/SPFH_dom_sf"/>
</dbReference>
<gene>
    <name evidence="5" type="ORF">CCS01_10270</name>
</gene>
<feature type="domain" description="Band 7" evidence="4">
    <location>
        <begin position="56"/>
        <end position="214"/>
    </location>
</feature>
<keyword evidence="6" id="KW-1185">Reference proteome</keyword>
<dbReference type="RefSeq" id="WP_104518762.1">
    <property type="nucleotide sequence ID" value="NZ_NHRY01000101.1"/>
</dbReference>
<dbReference type="GO" id="GO:0005886">
    <property type="term" value="C:plasma membrane"/>
    <property type="evidence" value="ECO:0007669"/>
    <property type="project" value="InterPro"/>
</dbReference>
<dbReference type="OrthoDB" id="9809197at2"/>
<dbReference type="Proteomes" id="UP000239724">
    <property type="component" value="Unassembled WGS sequence"/>
</dbReference>
<dbReference type="Pfam" id="PF01145">
    <property type="entry name" value="Band_7"/>
    <property type="match status" value="1"/>
</dbReference>
<comment type="caution">
    <text evidence="5">The sequence shown here is derived from an EMBL/GenBank/DDBJ whole genome shotgun (WGS) entry which is preliminary data.</text>
</comment>
<organism evidence="5 6">
    <name type="scientific">Rhodopila globiformis</name>
    <name type="common">Rhodopseudomonas globiformis</name>
    <dbReference type="NCBI Taxonomy" id="1071"/>
    <lineage>
        <taxon>Bacteria</taxon>
        <taxon>Pseudomonadati</taxon>
        <taxon>Pseudomonadota</taxon>
        <taxon>Alphaproteobacteria</taxon>
        <taxon>Acetobacterales</taxon>
        <taxon>Acetobacteraceae</taxon>
        <taxon>Rhodopila</taxon>
    </lineage>
</organism>
<evidence type="ECO:0000256" key="1">
    <source>
        <dbReference type="ARBA" id="ARBA00004167"/>
    </source>
</evidence>
<dbReference type="FunFam" id="3.30.479.30:FF:000004">
    <property type="entry name" value="Putative membrane protease family, stomatin"/>
    <property type="match status" value="1"/>
</dbReference>
<dbReference type="PANTHER" id="PTHR10264:SF19">
    <property type="entry name" value="AT06885P-RELATED"/>
    <property type="match status" value="1"/>
</dbReference>
<protein>
    <submittedName>
        <fullName evidence="5">Membrane protease subunit, stomatin/prohibitin</fullName>
    </submittedName>
</protein>
<dbReference type="SUPFAM" id="SSF117892">
    <property type="entry name" value="Band 7/SPFH domain"/>
    <property type="match status" value="1"/>
</dbReference>
<evidence type="ECO:0000313" key="5">
    <source>
        <dbReference type="EMBL" id="PPQ34571.1"/>
    </source>
</evidence>
<accession>A0A2S6NIW4</accession>
<dbReference type="GO" id="GO:0098552">
    <property type="term" value="C:side of membrane"/>
    <property type="evidence" value="ECO:0007669"/>
    <property type="project" value="UniProtKB-ARBA"/>
</dbReference>
<dbReference type="CDD" id="cd13775">
    <property type="entry name" value="SPFH_eoslipins_u3"/>
    <property type="match status" value="1"/>
</dbReference>
<comment type="similarity">
    <text evidence="2">Belongs to the band 7/mec-2 family.</text>
</comment>
<dbReference type="EMBL" id="NHRY01000101">
    <property type="protein sequence ID" value="PPQ34571.1"/>
    <property type="molecule type" value="Genomic_DNA"/>
</dbReference>
<dbReference type="InterPro" id="IPR001972">
    <property type="entry name" value="Stomatin_HflK_fam"/>
</dbReference>
<dbReference type="GO" id="GO:0006508">
    <property type="term" value="P:proteolysis"/>
    <property type="evidence" value="ECO:0007669"/>
    <property type="project" value="UniProtKB-KW"/>
</dbReference>
<dbReference type="GO" id="GO:0008233">
    <property type="term" value="F:peptidase activity"/>
    <property type="evidence" value="ECO:0007669"/>
    <property type="project" value="UniProtKB-KW"/>
</dbReference>
<reference evidence="5 6" key="1">
    <citation type="journal article" date="2018" name="Arch. Microbiol.">
        <title>New insights into the metabolic potential of the phototrophic purple bacterium Rhodopila globiformis DSM 161(T) from its draft genome sequence and evidence for a vanadium-dependent nitrogenase.</title>
        <authorList>
            <person name="Imhoff J.F."/>
            <person name="Rahn T."/>
            <person name="Kunzel S."/>
            <person name="Neulinger S.C."/>
        </authorList>
    </citation>
    <scope>NUCLEOTIDE SEQUENCE [LARGE SCALE GENOMIC DNA]</scope>
    <source>
        <strain evidence="5 6">DSM 161</strain>
    </source>
</reference>
<keyword evidence="3" id="KW-1133">Transmembrane helix</keyword>
<dbReference type="Gene3D" id="3.30.479.30">
    <property type="entry name" value="Band 7 domain"/>
    <property type="match status" value="1"/>
</dbReference>
<dbReference type="AlphaFoldDB" id="A0A2S6NIW4"/>
<feature type="transmembrane region" description="Helical" evidence="3">
    <location>
        <begin position="38"/>
        <end position="59"/>
    </location>
</feature>
<feature type="transmembrane region" description="Helical" evidence="3">
    <location>
        <begin position="80"/>
        <end position="97"/>
    </location>
</feature>
<keyword evidence="3" id="KW-0472">Membrane</keyword>
<keyword evidence="3" id="KW-0812">Transmembrane</keyword>
<dbReference type="InterPro" id="IPR001107">
    <property type="entry name" value="Band_7"/>
</dbReference>
<keyword evidence="5" id="KW-0378">Hydrolase</keyword>
<comment type="subcellular location">
    <subcellularLocation>
        <location evidence="1">Membrane</location>
        <topology evidence="1">Single-pass membrane protein</topology>
    </subcellularLocation>
</comment>
<sequence length="303" mass="33231">MRDLLAGRSANDVAILVSSILLLGAAASVGTEYYWRLPALYVVAGLLVVFAFLIPRCLLIANQWERMIVLRLGKLRGIRGPGLFLIIPFIDTVATSIDQRIQTTGFNAERTLTRDTVPVNVDAIIFWQVHDTERAALEIANYREAIGQVAQTSLREMIGATELADLLSERKKADELLRAEIGSKTAEWGVGVISVEIRDVAIPPALQDAMSRRAQAEREKEARIILGSSEQDIAQTFVNAADVYAKSPGAMQLRSMNLVYEATKERGMTIVIPSGMADSFVGFAGLAAQELFSARQRCNEAHK</sequence>
<dbReference type="Gene3D" id="6.10.250.2090">
    <property type="match status" value="1"/>
</dbReference>